<dbReference type="PANTHER" id="PTHR15858:SF0">
    <property type="entry name" value="IMMEDIATE EARLY RESPONSE 3-INTERACTING PROTEIN 1"/>
    <property type="match status" value="1"/>
</dbReference>
<keyword evidence="4" id="KW-0653">Protein transport</keyword>
<dbReference type="PANTHER" id="PTHR15858">
    <property type="entry name" value="IMMEDIATE EARLY RESPONSE 3-INTERACTING PROTEIN 1"/>
    <property type="match status" value="1"/>
</dbReference>
<evidence type="ECO:0000313" key="10">
    <source>
        <dbReference type="Proteomes" id="UP000038010"/>
    </source>
</evidence>
<dbReference type="RefSeq" id="XP_017996195.1">
    <property type="nucleotide sequence ID" value="XM_018149448.1"/>
</dbReference>
<dbReference type="GO" id="GO:0000139">
    <property type="term" value="C:Golgi membrane"/>
    <property type="evidence" value="ECO:0007669"/>
    <property type="project" value="TreeGrafter"/>
</dbReference>
<evidence type="ECO:0000256" key="5">
    <source>
        <dbReference type="ARBA" id="ARBA00022989"/>
    </source>
</evidence>
<dbReference type="GeneID" id="28741328"/>
<dbReference type="GO" id="GO:0015031">
    <property type="term" value="P:protein transport"/>
    <property type="evidence" value="ECO:0007669"/>
    <property type="project" value="UniProtKB-KW"/>
</dbReference>
<feature type="transmembrane region" description="Helical" evidence="8">
    <location>
        <begin position="6"/>
        <end position="24"/>
    </location>
</feature>
<keyword evidence="6 8" id="KW-0472">Membrane</keyword>
<dbReference type="Proteomes" id="UP000038010">
    <property type="component" value="Unassembled WGS sequence"/>
</dbReference>
<dbReference type="STRING" id="1664694.A0A0N1HMY0"/>
<reference evidence="9 10" key="1">
    <citation type="submission" date="2015-06" db="EMBL/GenBank/DDBJ databases">
        <title>Draft genome of the ant-associated black yeast Phialophora attae CBS 131958.</title>
        <authorList>
            <person name="Moreno L.F."/>
            <person name="Stielow B.J."/>
            <person name="de Hoog S."/>
            <person name="Vicente V.A."/>
            <person name="Weiss V.A."/>
            <person name="de Vries M."/>
            <person name="Cruz L.M."/>
            <person name="Souza E.M."/>
        </authorList>
    </citation>
    <scope>NUCLEOTIDE SEQUENCE [LARGE SCALE GENOMIC DNA]</scope>
    <source>
        <strain evidence="9 10">CBS 131958</strain>
    </source>
</reference>
<comment type="subcellular location">
    <subcellularLocation>
        <location evidence="1">Membrane</location>
    </subcellularLocation>
</comment>
<proteinExistence type="inferred from homology"/>
<comment type="caution">
    <text evidence="9">The sequence shown here is derived from an EMBL/GenBank/DDBJ whole genome shotgun (WGS) entry which is preliminary data.</text>
</comment>
<keyword evidence="2" id="KW-0813">Transport</keyword>
<evidence type="ECO:0000256" key="8">
    <source>
        <dbReference type="SAM" id="Phobius"/>
    </source>
</evidence>
<evidence type="ECO:0000256" key="4">
    <source>
        <dbReference type="ARBA" id="ARBA00022927"/>
    </source>
</evidence>
<evidence type="ECO:0000256" key="3">
    <source>
        <dbReference type="ARBA" id="ARBA00022692"/>
    </source>
</evidence>
<keyword evidence="10" id="KW-1185">Reference proteome</keyword>
<dbReference type="GO" id="GO:0006888">
    <property type="term" value="P:endoplasmic reticulum to Golgi vesicle-mediated transport"/>
    <property type="evidence" value="ECO:0007669"/>
    <property type="project" value="TreeGrafter"/>
</dbReference>
<evidence type="ECO:0000256" key="2">
    <source>
        <dbReference type="ARBA" id="ARBA00022448"/>
    </source>
</evidence>
<evidence type="ECO:0000256" key="1">
    <source>
        <dbReference type="ARBA" id="ARBA00004370"/>
    </source>
</evidence>
<evidence type="ECO:0000256" key="7">
    <source>
        <dbReference type="ARBA" id="ARBA00024203"/>
    </source>
</evidence>
<accession>A0A0N1HMY0</accession>
<name>A0A0N1HMY0_9EURO</name>
<dbReference type="EMBL" id="LFJN01000033">
    <property type="protein sequence ID" value="KPI36232.1"/>
    <property type="molecule type" value="Genomic_DNA"/>
</dbReference>
<dbReference type="OrthoDB" id="15356at2759"/>
<keyword evidence="5 8" id="KW-1133">Transmembrane helix</keyword>
<sequence>MLSLFGFGPLIYVSVLLLNAIAVLSEDRFLARIGWGRAHLQQSEPSFGQSANDPDSLKSRAVNLISSIRMVARVPLIAVNVVLILYECVRRNGYNMIFTRALYGVDVALRSNICNISGMILKGIIQSELRSDPDSSVVG</sequence>
<dbReference type="GO" id="GO:0005789">
    <property type="term" value="C:endoplasmic reticulum membrane"/>
    <property type="evidence" value="ECO:0007669"/>
    <property type="project" value="TreeGrafter"/>
</dbReference>
<keyword evidence="3 8" id="KW-0812">Transmembrane</keyword>
<evidence type="ECO:0000313" key="9">
    <source>
        <dbReference type="EMBL" id="KPI36232.1"/>
    </source>
</evidence>
<dbReference type="AlphaFoldDB" id="A0A0N1HMY0"/>
<organism evidence="9 10">
    <name type="scientific">Cyphellophora attinorum</name>
    <dbReference type="NCBI Taxonomy" id="1664694"/>
    <lineage>
        <taxon>Eukaryota</taxon>
        <taxon>Fungi</taxon>
        <taxon>Dikarya</taxon>
        <taxon>Ascomycota</taxon>
        <taxon>Pezizomycotina</taxon>
        <taxon>Eurotiomycetes</taxon>
        <taxon>Chaetothyriomycetidae</taxon>
        <taxon>Chaetothyriales</taxon>
        <taxon>Cyphellophoraceae</taxon>
        <taxon>Cyphellophora</taxon>
    </lineage>
</organism>
<dbReference type="VEuPathDB" id="FungiDB:AB675_8956"/>
<dbReference type="Pfam" id="PF08571">
    <property type="entry name" value="Yos1"/>
    <property type="match status" value="1"/>
</dbReference>
<dbReference type="InterPro" id="IPR013880">
    <property type="entry name" value="Yos1"/>
</dbReference>
<dbReference type="GO" id="GO:0030134">
    <property type="term" value="C:COPII-coated ER to Golgi transport vesicle"/>
    <property type="evidence" value="ECO:0007669"/>
    <property type="project" value="TreeGrafter"/>
</dbReference>
<comment type="similarity">
    <text evidence="7">Belongs to the YOS1 family.</text>
</comment>
<protein>
    <submittedName>
        <fullName evidence="9">Protein transport protein yos1</fullName>
    </submittedName>
</protein>
<evidence type="ECO:0000256" key="6">
    <source>
        <dbReference type="ARBA" id="ARBA00023136"/>
    </source>
</evidence>
<gene>
    <name evidence="9" type="ORF">AB675_8956</name>
</gene>